<proteinExistence type="predicted"/>
<organism evidence="1 2">
    <name type="scientific">Lachnoanaerobaculum saburreum DSM 3986</name>
    <dbReference type="NCBI Taxonomy" id="887325"/>
    <lineage>
        <taxon>Bacteria</taxon>
        <taxon>Bacillati</taxon>
        <taxon>Bacillota</taxon>
        <taxon>Clostridia</taxon>
        <taxon>Lachnospirales</taxon>
        <taxon>Lachnospiraceae</taxon>
        <taxon>Lachnoanaerobaculum</taxon>
    </lineage>
</organism>
<sequence length="144" mass="16344">MKKLFEIYEDNGRFILEATDFAKALLNQSQGKIDSLNGVDLKELDIPLEPSARILQICEVIRHVSNGVEFSRAFSQVASEYEISENSVRDKCCRQLGLTMQEFKALVQAYIKVKNTKIVEIIKSSVSARTEKIDNAFIEERLGK</sequence>
<dbReference type="EMBL" id="AEPW01000040">
    <property type="protein sequence ID" value="EFU77144.1"/>
    <property type="molecule type" value="Genomic_DNA"/>
</dbReference>
<evidence type="ECO:0000313" key="1">
    <source>
        <dbReference type="EMBL" id="EFU77144.1"/>
    </source>
</evidence>
<dbReference type="Proteomes" id="UP000003434">
    <property type="component" value="Unassembled WGS sequence"/>
</dbReference>
<comment type="caution">
    <text evidence="1">The sequence shown here is derived from an EMBL/GenBank/DDBJ whole genome shotgun (WGS) entry which is preliminary data.</text>
</comment>
<dbReference type="HOGENOM" id="CLU_1794061_0_0_9"/>
<reference evidence="1 2" key="1">
    <citation type="submission" date="2010-12" db="EMBL/GenBank/DDBJ databases">
        <authorList>
            <person name="Muzny D."/>
            <person name="Qin X."/>
            <person name="Deng J."/>
            <person name="Jiang H."/>
            <person name="Liu Y."/>
            <person name="Qu J."/>
            <person name="Song X.-Z."/>
            <person name="Zhang L."/>
            <person name="Thornton R."/>
            <person name="Coyle M."/>
            <person name="Francisco L."/>
            <person name="Jackson L."/>
            <person name="Javaid M."/>
            <person name="Korchina V."/>
            <person name="Kovar C."/>
            <person name="Mata R."/>
            <person name="Mathew T."/>
            <person name="Ngo R."/>
            <person name="Nguyen L."/>
            <person name="Nguyen N."/>
            <person name="Okwuonu G."/>
            <person name="Ongeri F."/>
            <person name="Pham C."/>
            <person name="Simmons D."/>
            <person name="Wilczek-Boney K."/>
            <person name="Hale W."/>
            <person name="Jakkamsetti A."/>
            <person name="Pham P."/>
            <person name="Ruth R."/>
            <person name="San Lucas F."/>
            <person name="Warren J."/>
            <person name="Zhang J."/>
            <person name="Zhao Z."/>
            <person name="Zhou C."/>
            <person name="Zhu D."/>
            <person name="Lee S."/>
            <person name="Bess C."/>
            <person name="Blankenburg K."/>
            <person name="Forbes L."/>
            <person name="Fu Q."/>
            <person name="Gubbala S."/>
            <person name="Hirani K."/>
            <person name="Jayaseelan J.C."/>
            <person name="Lara F."/>
            <person name="Munidasa M."/>
            <person name="Palculict T."/>
            <person name="Patil S."/>
            <person name="Pu L.-L."/>
            <person name="Saada N."/>
            <person name="Tang L."/>
            <person name="Weissenberger G."/>
            <person name="Zhu Y."/>
            <person name="Hemphill L."/>
            <person name="Shang Y."/>
            <person name="Youmans B."/>
            <person name="Ayvaz T."/>
            <person name="Ross M."/>
            <person name="Santibanez J."/>
            <person name="Aqrawi P."/>
            <person name="Gross S."/>
            <person name="Joshi V."/>
            <person name="Fowler G."/>
            <person name="Nazareth L."/>
            <person name="Reid J."/>
            <person name="Worley K."/>
            <person name="Petrosino J."/>
            <person name="Highlander S."/>
            <person name="Gibbs R."/>
        </authorList>
    </citation>
    <scope>NUCLEOTIDE SEQUENCE [LARGE SCALE GENOMIC DNA]</scope>
    <source>
        <strain evidence="1 2">DSM 3986</strain>
    </source>
</reference>
<protein>
    <submittedName>
        <fullName evidence="1">Uncharacterized protein</fullName>
    </submittedName>
</protein>
<evidence type="ECO:0000313" key="2">
    <source>
        <dbReference type="Proteomes" id="UP000003434"/>
    </source>
</evidence>
<accession>E6LM05</accession>
<name>E6LM05_9FIRM</name>
<gene>
    <name evidence="1" type="ORF">HMPREF0381_0990</name>
</gene>
<dbReference type="AlphaFoldDB" id="E6LM05"/>
<dbReference type="RefSeq" id="WP_008750759.1">
    <property type="nucleotide sequence ID" value="NZ_GL622296.1"/>
</dbReference>